<evidence type="ECO:0000313" key="10">
    <source>
        <dbReference type="EMBL" id="KAE9341681.1"/>
    </source>
</evidence>
<evidence type="ECO:0000313" key="5">
    <source>
        <dbReference type="EMBL" id="KAE9146591.1"/>
    </source>
</evidence>
<evidence type="ECO:0000313" key="4">
    <source>
        <dbReference type="EMBL" id="KAE9105966.1"/>
    </source>
</evidence>
<evidence type="ECO:0000313" key="15">
    <source>
        <dbReference type="Proteomes" id="UP000440732"/>
    </source>
</evidence>
<evidence type="ECO:0000313" key="11">
    <source>
        <dbReference type="Proteomes" id="UP000429523"/>
    </source>
</evidence>
<gene>
    <name evidence="9" type="ORF">PF001_g9235</name>
    <name evidence="8" type="ORF">PF002_g13119</name>
    <name evidence="7" type="ORF">PF004_g12695</name>
    <name evidence="6" type="ORF">PF005_g10765</name>
    <name evidence="5" type="ORF">PF006_g8651</name>
    <name evidence="4" type="ORF">PF007_g13573</name>
    <name evidence="10" type="ORF">PF008_g10519</name>
    <name evidence="1" type="ORF">PF009_g7751</name>
    <name evidence="3" type="ORF">PF010_g13058</name>
    <name evidence="2" type="ORF">PF011_g9474</name>
</gene>
<dbReference type="Proteomes" id="UP000440367">
    <property type="component" value="Unassembled WGS sequence"/>
</dbReference>
<comment type="caution">
    <text evidence="5">The sequence shown here is derived from an EMBL/GenBank/DDBJ whole genome shotgun (WGS) entry which is preliminary data.</text>
</comment>
<dbReference type="EMBL" id="QXFW01000472">
    <property type="protein sequence ID" value="KAE9011211.1"/>
    <property type="molecule type" value="Genomic_DNA"/>
</dbReference>
<evidence type="ECO:0000313" key="12">
    <source>
        <dbReference type="Proteomes" id="UP000433483"/>
    </source>
</evidence>
<dbReference type="EMBL" id="QXGB01000519">
    <property type="protein sequence ID" value="KAE9212055.1"/>
    <property type="molecule type" value="Genomic_DNA"/>
</dbReference>
<dbReference type="Proteomes" id="UP000429523">
    <property type="component" value="Unassembled WGS sequence"/>
</dbReference>
<protein>
    <submittedName>
        <fullName evidence="5">Uncharacterized protein</fullName>
    </submittedName>
</protein>
<name>A0A6A3U6I9_9STRA</name>
<evidence type="ECO:0000313" key="17">
    <source>
        <dbReference type="Proteomes" id="UP000460718"/>
    </source>
</evidence>
<evidence type="ECO:0000313" key="8">
    <source>
        <dbReference type="EMBL" id="KAE9230106.1"/>
    </source>
</evidence>
<dbReference type="Proteomes" id="UP000440732">
    <property type="component" value="Unassembled WGS sequence"/>
</dbReference>
<dbReference type="Proteomes" id="UP000441208">
    <property type="component" value="Unassembled WGS sequence"/>
</dbReference>
<dbReference type="EMBL" id="QXGA01000397">
    <property type="protein sequence ID" value="KAE9146591.1"/>
    <property type="molecule type" value="Genomic_DNA"/>
</dbReference>
<dbReference type="EMBL" id="QXFY01000532">
    <property type="protein sequence ID" value="KAE9341681.1"/>
    <property type="molecule type" value="Genomic_DNA"/>
</dbReference>
<evidence type="ECO:0000313" key="18">
    <source>
        <dbReference type="Proteomes" id="UP000476176"/>
    </source>
</evidence>
<evidence type="ECO:0000313" key="6">
    <source>
        <dbReference type="EMBL" id="KAE9212055.1"/>
    </source>
</evidence>
<dbReference type="AlphaFoldDB" id="A0A6A3U6I9"/>
<dbReference type="EMBL" id="QXGD01000652">
    <property type="protein sequence ID" value="KAE9230106.1"/>
    <property type="molecule type" value="Genomic_DNA"/>
</dbReference>
<evidence type="ECO:0000313" key="1">
    <source>
        <dbReference type="EMBL" id="KAE8942497.1"/>
    </source>
</evidence>
<dbReference type="Proteomes" id="UP000486351">
    <property type="component" value="Unassembled WGS sequence"/>
</dbReference>
<dbReference type="EMBL" id="QXFX01000753">
    <property type="protein sequence ID" value="KAE9105345.1"/>
    <property type="molecule type" value="Genomic_DNA"/>
</dbReference>
<keyword evidence="12" id="KW-1185">Reference proteome</keyword>
<evidence type="ECO:0000313" key="3">
    <source>
        <dbReference type="EMBL" id="KAE9105345.1"/>
    </source>
</evidence>
<dbReference type="Proteomes" id="UP000433483">
    <property type="component" value="Unassembled WGS sequence"/>
</dbReference>
<reference evidence="11 12" key="1">
    <citation type="submission" date="2018-08" db="EMBL/GenBank/DDBJ databases">
        <title>Genomic investigation of the strawberry pathogen Phytophthora fragariae indicates pathogenicity is determined by transcriptional variation in three key races.</title>
        <authorList>
            <person name="Adams T.M."/>
            <person name="Armitage A.D."/>
            <person name="Sobczyk M.K."/>
            <person name="Bates H.J."/>
            <person name="Dunwell J.M."/>
            <person name="Nellist C.F."/>
            <person name="Harrison R.J."/>
        </authorList>
    </citation>
    <scope>NUCLEOTIDE SEQUENCE [LARGE SCALE GENOMIC DNA]</scope>
    <source>
        <strain evidence="9 13">A4</strain>
        <strain evidence="8 14">BC-1</strain>
        <strain evidence="7 18">BC-23</strain>
        <strain evidence="6 12">NOV-27</strain>
        <strain evidence="5 15">NOV-5</strain>
        <strain evidence="4 16">NOV-71</strain>
        <strain evidence="10 19">NOV-77</strain>
        <strain evidence="1 11">NOV-9</strain>
        <strain evidence="3 20">ONT-3</strain>
        <strain evidence="2 17">SCRP245</strain>
    </source>
</reference>
<evidence type="ECO:0000313" key="7">
    <source>
        <dbReference type="EMBL" id="KAE9222856.1"/>
    </source>
</evidence>
<dbReference type="Proteomes" id="UP000460718">
    <property type="component" value="Unassembled WGS sequence"/>
</dbReference>
<dbReference type="Proteomes" id="UP000476176">
    <property type="component" value="Unassembled WGS sequence"/>
</dbReference>
<dbReference type="EMBL" id="QXFZ01000753">
    <property type="protein sequence ID" value="KAE9105966.1"/>
    <property type="molecule type" value="Genomic_DNA"/>
</dbReference>
<dbReference type="Proteomes" id="UP000488956">
    <property type="component" value="Unassembled WGS sequence"/>
</dbReference>
<evidence type="ECO:0000313" key="20">
    <source>
        <dbReference type="Proteomes" id="UP000488956"/>
    </source>
</evidence>
<evidence type="ECO:0000313" key="16">
    <source>
        <dbReference type="Proteomes" id="UP000441208"/>
    </source>
</evidence>
<organism evidence="5 15">
    <name type="scientific">Phytophthora fragariae</name>
    <dbReference type="NCBI Taxonomy" id="53985"/>
    <lineage>
        <taxon>Eukaryota</taxon>
        <taxon>Sar</taxon>
        <taxon>Stramenopiles</taxon>
        <taxon>Oomycota</taxon>
        <taxon>Peronosporomycetes</taxon>
        <taxon>Peronosporales</taxon>
        <taxon>Peronosporaceae</taxon>
        <taxon>Phytophthora</taxon>
    </lineage>
</organism>
<evidence type="ECO:0000313" key="19">
    <source>
        <dbReference type="Proteomes" id="UP000486351"/>
    </source>
</evidence>
<dbReference type="EMBL" id="QXGC01000733">
    <property type="protein sequence ID" value="KAE9222856.1"/>
    <property type="molecule type" value="Genomic_DNA"/>
</dbReference>
<accession>A0A6A3U6I9</accession>
<dbReference type="EMBL" id="QXGF01000303">
    <property type="protein sequence ID" value="KAE8942497.1"/>
    <property type="molecule type" value="Genomic_DNA"/>
</dbReference>
<dbReference type="Proteomes" id="UP000437068">
    <property type="component" value="Unassembled WGS sequence"/>
</dbReference>
<dbReference type="EMBL" id="QXGE01000439">
    <property type="protein sequence ID" value="KAE9312462.1"/>
    <property type="molecule type" value="Genomic_DNA"/>
</dbReference>
<evidence type="ECO:0000313" key="2">
    <source>
        <dbReference type="EMBL" id="KAE9011211.1"/>
    </source>
</evidence>
<sequence length="51" mass="5484">MQSDLTKLQQGQQAPLTASEFLGSLPSGHQFQTLISVPLEALQQAQADSLM</sequence>
<proteinExistence type="predicted"/>
<evidence type="ECO:0000313" key="9">
    <source>
        <dbReference type="EMBL" id="KAE9312462.1"/>
    </source>
</evidence>
<evidence type="ECO:0000313" key="13">
    <source>
        <dbReference type="Proteomes" id="UP000437068"/>
    </source>
</evidence>
<evidence type="ECO:0000313" key="14">
    <source>
        <dbReference type="Proteomes" id="UP000440367"/>
    </source>
</evidence>